<dbReference type="SUPFAM" id="SSF57850">
    <property type="entry name" value="RING/U-box"/>
    <property type="match status" value="1"/>
</dbReference>
<dbReference type="Gene3D" id="3.30.160.60">
    <property type="entry name" value="Classic Zinc Finger"/>
    <property type="match status" value="1"/>
</dbReference>
<dbReference type="InterPro" id="IPR017907">
    <property type="entry name" value="Znf_RING_CS"/>
</dbReference>
<dbReference type="SMART" id="SM00184">
    <property type="entry name" value="RING"/>
    <property type="match status" value="1"/>
</dbReference>
<dbReference type="Gene3D" id="4.10.830.40">
    <property type="match status" value="1"/>
</dbReference>
<dbReference type="CDD" id="cd19757">
    <property type="entry name" value="Bbox1"/>
    <property type="match status" value="1"/>
</dbReference>
<dbReference type="Pfam" id="PF13445">
    <property type="entry name" value="zf-RING_UBOX"/>
    <property type="match status" value="1"/>
</dbReference>
<name>A0AAE0W7A4_9BIVA</name>
<proteinExistence type="predicted"/>
<dbReference type="InterPro" id="IPR001841">
    <property type="entry name" value="Znf_RING"/>
</dbReference>
<evidence type="ECO:0000256" key="3">
    <source>
        <dbReference type="ARBA" id="ARBA00022833"/>
    </source>
</evidence>
<evidence type="ECO:0000256" key="2">
    <source>
        <dbReference type="ARBA" id="ARBA00022771"/>
    </source>
</evidence>
<keyword evidence="3" id="KW-0862">Zinc</keyword>
<sequence>MAEGNPTCSICLEIFEDPVTIPCNHVFCRGCLERHKEKNEIEGRFACPLCNRVVISCVKKEETNQRYVSKEGLAAKCDIGGPKIPATSRCLECEENYCQVCSATHLKMKALRNHTLRELSVLDQQEHITLHSRKFCTKHPEEEVKIVCKTCKNIPLCLFCKISEHDNHTSRILAEELAEIKNTLEKTRTLCAVRLEQLQICTKDAEAFDIKIDKFEQEEFLSINKQEQELICLLEKKILNIKQEAQKFRECIRIIYEKIRMENDHCKKQLTKEFSDCVNINTEVRKLTATEDEFHVLQRGWYLREIFLEESKRTVKFKLLDIKCTAFDPEGCSMQNLKLTIGKICPDIMREKKINNFLKSCVKGQPLQLLQVKDYQTFNELEQLVIGKYGRTSRKTVTFQV</sequence>
<dbReference type="PROSITE" id="PS00518">
    <property type="entry name" value="ZF_RING_1"/>
    <property type="match status" value="1"/>
</dbReference>
<keyword evidence="7" id="KW-1185">Reference proteome</keyword>
<dbReference type="PROSITE" id="PS50089">
    <property type="entry name" value="ZF_RING_2"/>
    <property type="match status" value="1"/>
</dbReference>
<reference evidence="6" key="1">
    <citation type="journal article" date="2021" name="Genome Biol. Evol.">
        <title>A High-Quality Reference Genome for a Parasitic Bivalve with Doubly Uniparental Inheritance (Bivalvia: Unionida).</title>
        <authorList>
            <person name="Smith C.H."/>
        </authorList>
    </citation>
    <scope>NUCLEOTIDE SEQUENCE</scope>
    <source>
        <strain evidence="6">CHS0354</strain>
    </source>
</reference>
<keyword evidence="2 4" id="KW-0863">Zinc-finger</keyword>
<dbReference type="InterPro" id="IPR027370">
    <property type="entry name" value="Znf-RING_euk"/>
</dbReference>
<dbReference type="GO" id="GO:0061630">
    <property type="term" value="F:ubiquitin protein ligase activity"/>
    <property type="evidence" value="ECO:0007669"/>
    <property type="project" value="TreeGrafter"/>
</dbReference>
<dbReference type="InterPro" id="IPR047153">
    <property type="entry name" value="TRIM45/56/19-like"/>
</dbReference>
<evidence type="ECO:0000313" key="6">
    <source>
        <dbReference type="EMBL" id="KAK3604111.1"/>
    </source>
</evidence>
<dbReference type="PANTHER" id="PTHR25462:SF306">
    <property type="entry name" value="TRIPARTITE MOTIF CONTAINING 9"/>
    <property type="match status" value="1"/>
</dbReference>
<protein>
    <recommendedName>
        <fullName evidence="5">RING-type domain-containing protein</fullName>
    </recommendedName>
</protein>
<dbReference type="EMBL" id="JAEAOA010001542">
    <property type="protein sequence ID" value="KAK3604111.1"/>
    <property type="molecule type" value="Genomic_DNA"/>
</dbReference>
<gene>
    <name evidence="6" type="ORF">CHS0354_025816</name>
</gene>
<accession>A0AAE0W7A4</accession>
<feature type="domain" description="RING-type" evidence="5">
    <location>
        <begin position="8"/>
        <end position="51"/>
    </location>
</feature>
<dbReference type="Gene3D" id="3.30.40.10">
    <property type="entry name" value="Zinc/RING finger domain, C3HC4 (zinc finger)"/>
    <property type="match status" value="1"/>
</dbReference>
<dbReference type="AlphaFoldDB" id="A0AAE0W7A4"/>
<dbReference type="SUPFAM" id="SSF57845">
    <property type="entry name" value="B-box zinc-binding domain"/>
    <property type="match status" value="1"/>
</dbReference>
<reference evidence="6" key="2">
    <citation type="journal article" date="2021" name="Genome Biol. Evol.">
        <title>Developing a high-quality reference genome for a parasitic bivalve with doubly uniparental inheritance (Bivalvia: Unionida).</title>
        <authorList>
            <person name="Smith C.H."/>
        </authorList>
    </citation>
    <scope>NUCLEOTIDE SEQUENCE</scope>
    <source>
        <strain evidence="6">CHS0354</strain>
        <tissue evidence="6">Mantle</tissue>
    </source>
</reference>
<dbReference type="PANTHER" id="PTHR25462">
    <property type="entry name" value="BONUS, ISOFORM C-RELATED"/>
    <property type="match status" value="1"/>
</dbReference>
<evidence type="ECO:0000259" key="5">
    <source>
        <dbReference type="PROSITE" id="PS50089"/>
    </source>
</evidence>
<dbReference type="GO" id="GO:0008270">
    <property type="term" value="F:zinc ion binding"/>
    <property type="evidence" value="ECO:0007669"/>
    <property type="project" value="UniProtKB-KW"/>
</dbReference>
<dbReference type="Proteomes" id="UP001195483">
    <property type="component" value="Unassembled WGS sequence"/>
</dbReference>
<dbReference type="InterPro" id="IPR013083">
    <property type="entry name" value="Znf_RING/FYVE/PHD"/>
</dbReference>
<organism evidence="6 7">
    <name type="scientific">Potamilus streckersoni</name>
    <dbReference type="NCBI Taxonomy" id="2493646"/>
    <lineage>
        <taxon>Eukaryota</taxon>
        <taxon>Metazoa</taxon>
        <taxon>Spiralia</taxon>
        <taxon>Lophotrochozoa</taxon>
        <taxon>Mollusca</taxon>
        <taxon>Bivalvia</taxon>
        <taxon>Autobranchia</taxon>
        <taxon>Heteroconchia</taxon>
        <taxon>Palaeoheterodonta</taxon>
        <taxon>Unionida</taxon>
        <taxon>Unionoidea</taxon>
        <taxon>Unionidae</taxon>
        <taxon>Ambleminae</taxon>
        <taxon>Lampsilini</taxon>
        <taxon>Potamilus</taxon>
    </lineage>
</organism>
<dbReference type="SMART" id="SM00336">
    <property type="entry name" value="BBOX"/>
    <property type="match status" value="2"/>
</dbReference>
<keyword evidence="1" id="KW-0479">Metal-binding</keyword>
<reference evidence="6" key="3">
    <citation type="submission" date="2023-05" db="EMBL/GenBank/DDBJ databases">
        <authorList>
            <person name="Smith C.H."/>
        </authorList>
    </citation>
    <scope>NUCLEOTIDE SEQUENCE</scope>
    <source>
        <strain evidence="6">CHS0354</strain>
        <tissue evidence="6">Mantle</tissue>
    </source>
</reference>
<comment type="caution">
    <text evidence="6">The sequence shown here is derived from an EMBL/GenBank/DDBJ whole genome shotgun (WGS) entry which is preliminary data.</text>
</comment>
<dbReference type="InterPro" id="IPR000315">
    <property type="entry name" value="Znf_B-box"/>
</dbReference>
<evidence type="ECO:0000256" key="1">
    <source>
        <dbReference type="ARBA" id="ARBA00022723"/>
    </source>
</evidence>
<dbReference type="Pfam" id="PF22586">
    <property type="entry name" value="ANCHR-like_BBOX"/>
    <property type="match status" value="1"/>
</dbReference>
<evidence type="ECO:0000313" key="7">
    <source>
        <dbReference type="Proteomes" id="UP001195483"/>
    </source>
</evidence>
<evidence type="ECO:0000256" key="4">
    <source>
        <dbReference type="PROSITE-ProRule" id="PRU00175"/>
    </source>
</evidence>